<keyword evidence="2" id="KW-1185">Reference proteome</keyword>
<reference evidence="1" key="1">
    <citation type="journal article" date="2014" name="Int. J. Syst. Evol. Microbiol.">
        <title>Complete genome sequence of Corynebacterium casei LMG S-19264T (=DSM 44701T), isolated from a smear-ripened cheese.</title>
        <authorList>
            <consortium name="US DOE Joint Genome Institute (JGI-PGF)"/>
            <person name="Walter F."/>
            <person name="Albersmeier A."/>
            <person name="Kalinowski J."/>
            <person name="Ruckert C."/>
        </authorList>
    </citation>
    <scope>NUCLEOTIDE SEQUENCE</scope>
    <source>
        <strain evidence="1">CGMCC 1.12813</strain>
    </source>
</reference>
<dbReference type="Proteomes" id="UP000606922">
    <property type="component" value="Unassembled WGS sequence"/>
</dbReference>
<organism evidence="1 2">
    <name type="scientific">Conyzicola nivalis</name>
    <dbReference type="NCBI Taxonomy" id="1477021"/>
    <lineage>
        <taxon>Bacteria</taxon>
        <taxon>Bacillati</taxon>
        <taxon>Actinomycetota</taxon>
        <taxon>Actinomycetes</taxon>
        <taxon>Micrococcales</taxon>
        <taxon>Microbacteriaceae</taxon>
        <taxon>Conyzicola</taxon>
    </lineage>
</organism>
<gene>
    <name evidence="1" type="ORF">GCM10010979_15180</name>
</gene>
<protein>
    <submittedName>
        <fullName evidence="1">Uncharacterized protein</fullName>
    </submittedName>
</protein>
<accession>A0A916WIQ7</accession>
<name>A0A916WIQ7_9MICO</name>
<reference evidence="1" key="2">
    <citation type="submission" date="2020-09" db="EMBL/GenBank/DDBJ databases">
        <authorList>
            <person name="Sun Q."/>
            <person name="Zhou Y."/>
        </authorList>
    </citation>
    <scope>NUCLEOTIDE SEQUENCE</scope>
    <source>
        <strain evidence="1">CGMCC 1.12813</strain>
    </source>
</reference>
<evidence type="ECO:0000313" key="2">
    <source>
        <dbReference type="Proteomes" id="UP000606922"/>
    </source>
</evidence>
<dbReference type="AlphaFoldDB" id="A0A916WIQ7"/>
<evidence type="ECO:0000313" key="1">
    <source>
        <dbReference type="EMBL" id="GGB01570.1"/>
    </source>
</evidence>
<proteinExistence type="predicted"/>
<dbReference type="EMBL" id="BMGB01000001">
    <property type="protein sequence ID" value="GGB01570.1"/>
    <property type="molecule type" value="Genomic_DNA"/>
</dbReference>
<sequence>MTLATKNHLIVGALREGRSLHDLDLDGFVADQLRQMSVEQNGYAARTARSARTARTAVGALRHQHDYRPADVRVLEERALIYSELARAFADLAADAAVAAELAEAARVDAWSELSSVIGKRLDLIARAADDPSYEGSRRESMAAVREVDLPTLEPDYRRWS</sequence>
<comment type="caution">
    <text evidence="1">The sequence shown here is derived from an EMBL/GenBank/DDBJ whole genome shotgun (WGS) entry which is preliminary data.</text>
</comment>